<gene>
    <name evidence="2" type="ORF">H5410_042969</name>
</gene>
<feature type="domain" description="R13L1/DRL21-like LRR repeat region" evidence="1">
    <location>
        <begin position="2"/>
        <end position="79"/>
    </location>
</feature>
<evidence type="ECO:0000313" key="2">
    <source>
        <dbReference type="EMBL" id="KAG5592455.1"/>
    </source>
</evidence>
<sequence>MSWDQRNKYELEEVKVLEALKPHSNLTCLTISGFRGLRLPKWINHLVLNNVVSIVIRGCENCSCLPPFGILPCLESLELLMGSAEYVGEDDDVHSGFPTRRRFPSLRKTFYRRIS</sequence>
<keyword evidence="3" id="KW-1185">Reference proteome</keyword>
<dbReference type="PANTHER" id="PTHR47186:SF13">
    <property type="entry name" value="DISEASE RESISTANCE PROTEIN RGA3"/>
    <property type="match status" value="1"/>
</dbReference>
<reference evidence="2 3" key="1">
    <citation type="submission" date="2020-09" db="EMBL/GenBank/DDBJ databases">
        <title>De no assembly of potato wild relative species, Solanum commersonii.</title>
        <authorList>
            <person name="Cho K."/>
        </authorList>
    </citation>
    <scope>NUCLEOTIDE SEQUENCE [LARGE SCALE GENOMIC DNA]</scope>
    <source>
        <strain evidence="2">LZ3.2</strain>
        <tissue evidence="2">Leaf</tissue>
    </source>
</reference>
<dbReference type="AlphaFoldDB" id="A0A9J5XXW1"/>
<dbReference type="InterPro" id="IPR056789">
    <property type="entry name" value="LRR_R13L1-DRL21"/>
</dbReference>
<proteinExistence type="predicted"/>
<dbReference type="Gene3D" id="3.80.10.10">
    <property type="entry name" value="Ribonuclease Inhibitor"/>
    <property type="match status" value="1"/>
</dbReference>
<dbReference type="InterPro" id="IPR032675">
    <property type="entry name" value="LRR_dom_sf"/>
</dbReference>
<dbReference type="OrthoDB" id="1429443at2759"/>
<dbReference type="PANTHER" id="PTHR47186">
    <property type="entry name" value="LEUCINE-RICH REPEAT-CONTAINING PROTEIN 57"/>
    <property type="match status" value="1"/>
</dbReference>
<evidence type="ECO:0000259" key="1">
    <source>
        <dbReference type="Pfam" id="PF25019"/>
    </source>
</evidence>
<protein>
    <recommendedName>
        <fullName evidence="1">R13L1/DRL21-like LRR repeat region domain-containing protein</fullName>
    </recommendedName>
</protein>
<dbReference type="Pfam" id="PF25019">
    <property type="entry name" value="LRR_R13L1-DRL21"/>
    <property type="match status" value="1"/>
</dbReference>
<evidence type="ECO:0000313" key="3">
    <source>
        <dbReference type="Proteomes" id="UP000824120"/>
    </source>
</evidence>
<dbReference type="SUPFAM" id="SSF52058">
    <property type="entry name" value="L domain-like"/>
    <property type="match status" value="1"/>
</dbReference>
<name>A0A9J5XXW1_SOLCO</name>
<organism evidence="2 3">
    <name type="scientific">Solanum commersonii</name>
    <name type="common">Commerson's wild potato</name>
    <name type="synonym">Commerson's nightshade</name>
    <dbReference type="NCBI Taxonomy" id="4109"/>
    <lineage>
        <taxon>Eukaryota</taxon>
        <taxon>Viridiplantae</taxon>
        <taxon>Streptophyta</taxon>
        <taxon>Embryophyta</taxon>
        <taxon>Tracheophyta</taxon>
        <taxon>Spermatophyta</taxon>
        <taxon>Magnoliopsida</taxon>
        <taxon>eudicotyledons</taxon>
        <taxon>Gunneridae</taxon>
        <taxon>Pentapetalae</taxon>
        <taxon>asterids</taxon>
        <taxon>lamiids</taxon>
        <taxon>Solanales</taxon>
        <taxon>Solanaceae</taxon>
        <taxon>Solanoideae</taxon>
        <taxon>Solaneae</taxon>
        <taxon>Solanum</taxon>
    </lineage>
</organism>
<accession>A0A9J5XXW1</accession>
<dbReference type="Proteomes" id="UP000824120">
    <property type="component" value="Chromosome 8"/>
</dbReference>
<dbReference type="EMBL" id="JACXVP010000008">
    <property type="protein sequence ID" value="KAG5592455.1"/>
    <property type="molecule type" value="Genomic_DNA"/>
</dbReference>
<comment type="caution">
    <text evidence="2">The sequence shown here is derived from an EMBL/GenBank/DDBJ whole genome shotgun (WGS) entry which is preliminary data.</text>
</comment>